<dbReference type="KEGG" id="nda:Ndas_1676"/>
<accession>D7B4R5</accession>
<protein>
    <submittedName>
        <fullName evidence="1">Uncharacterized protein</fullName>
    </submittedName>
</protein>
<dbReference type="HOGENOM" id="CLU_1229285_0_0_11"/>
<organism evidence="1 2">
    <name type="scientific">Nocardiopsis dassonvillei (strain ATCC 23218 / DSM 43111 / CIP 107115 / JCM 7437 / KCTC 9190 / NBRC 14626 / NCTC 10488 / NRRL B-5397 / IMRU 509)</name>
    <name type="common">Actinomadura dassonvillei</name>
    <dbReference type="NCBI Taxonomy" id="446468"/>
    <lineage>
        <taxon>Bacteria</taxon>
        <taxon>Bacillati</taxon>
        <taxon>Actinomycetota</taxon>
        <taxon>Actinomycetes</taxon>
        <taxon>Streptosporangiales</taxon>
        <taxon>Nocardiopsidaceae</taxon>
        <taxon>Nocardiopsis</taxon>
    </lineage>
</organism>
<dbReference type="EMBL" id="CP002040">
    <property type="protein sequence ID" value="ADH67105.1"/>
    <property type="molecule type" value="Genomic_DNA"/>
</dbReference>
<reference evidence="1 2" key="1">
    <citation type="journal article" date="2010" name="Stand. Genomic Sci.">
        <title>Complete genome sequence of Nocardiopsis dassonvillei type strain (IMRU 509).</title>
        <authorList>
            <person name="Sun H."/>
            <person name="Lapidus A."/>
            <person name="Nolan M."/>
            <person name="Lucas S."/>
            <person name="Del Rio T.G."/>
            <person name="Tice H."/>
            <person name="Cheng J.F."/>
            <person name="Tapia R."/>
            <person name="Han C."/>
            <person name="Goodwin L."/>
            <person name="Pitluck S."/>
            <person name="Pagani I."/>
            <person name="Ivanova N."/>
            <person name="Mavromatis K."/>
            <person name="Mikhailova N."/>
            <person name="Pati A."/>
            <person name="Chen A."/>
            <person name="Palaniappan K."/>
            <person name="Land M."/>
            <person name="Hauser L."/>
            <person name="Chang Y.J."/>
            <person name="Jeffries C.D."/>
            <person name="Djao O.D."/>
            <person name="Rohde M."/>
            <person name="Sikorski J."/>
            <person name="Goker M."/>
            <person name="Woyke T."/>
            <person name="Bristow J."/>
            <person name="Eisen J.A."/>
            <person name="Markowitz V."/>
            <person name="Hugenholtz P."/>
            <person name="Kyrpides N.C."/>
            <person name="Klenk H.P."/>
        </authorList>
    </citation>
    <scope>NUCLEOTIDE SEQUENCE [LARGE SCALE GENOMIC DNA]</scope>
    <source>
        <strain evidence="2">ATCC 23218 / DSM 43111 / CIP 107115 / JCM 7437 / KCTC 9190 / NBRC 14626 / NCTC 10488 / NRRL B-5397 / IMRU 509</strain>
    </source>
</reference>
<dbReference type="STRING" id="446468.Ndas_1676"/>
<sequence>MEAPERLSGKNARMGTSRTLVASEDMHSHLVGQLNLALRRPGMYGGETTLRMLVDHLLFMEREPRAGAEHQRLLEERGAWSPTGVTGAFRRLVPGGDYEHGMASVHAEFAHRRGWLEPDRVLDARAYDALRGRVRRWAETDRLWTGVVAEFGPPSVLFGGGGPFSGKTLGYLTEDRRQPVVFFHLWNGTEPGAEPSWPPARPEPVLLAVRFGGGPFRAAFTFTPEGRRLRPSPDEHGC</sequence>
<keyword evidence="2" id="KW-1185">Reference proteome</keyword>
<dbReference type="AlphaFoldDB" id="D7B4R5"/>
<evidence type="ECO:0000313" key="2">
    <source>
        <dbReference type="Proteomes" id="UP000002219"/>
    </source>
</evidence>
<proteinExistence type="predicted"/>
<dbReference type="eggNOG" id="ENOG5033TM1">
    <property type="taxonomic scope" value="Bacteria"/>
</dbReference>
<dbReference type="Proteomes" id="UP000002219">
    <property type="component" value="Chromosome 1"/>
</dbReference>
<gene>
    <name evidence="1" type="ordered locus">Ndas_1676</name>
</gene>
<name>D7B4R5_NOCDD</name>
<evidence type="ECO:0000313" key="1">
    <source>
        <dbReference type="EMBL" id="ADH67105.1"/>
    </source>
</evidence>